<dbReference type="InterPro" id="IPR051799">
    <property type="entry name" value="NADH_flavin_oxidoreductase"/>
</dbReference>
<dbReference type="RefSeq" id="WP_036784983.1">
    <property type="nucleotide sequence ID" value="NZ_AVBG01000010.1"/>
</dbReference>
<evidence type="ECO:0000313" key="4">
    <source>
        <dbReference type="EMBL" id="KGP90750.1"/>
    </source>
</evidence>
<dbReference type="InterPro" id="IPR013785">
    <property type="entry name" value="Aldolase_TIM"/>
</dbReference>
<feature type="domain" description="NADH:flavin oxidoreductase/NADH oxidase N-terminal" evidence="3">
    <location>
        <begin position="7"/>
        <end position="339"/>
    </location>
</feature>
<accession>A0A0A2VAN6</accession>
<evidence type="ECO:0000313" key="5">
    <source>
        <dbReference type="Proteomes" id="UP000030153"/>
    </source>
</evidence>
<dbReference type="Pfam" id="PF00724">
    <property type="entry name" value="Oxidored_FMN"/>
    <property type="match status" value="1"/>
</dbReference>
<dbReference type="CDD" id="cd02803">
    <property type="entry name" value="OYE_like_FMN_family"/>
    <property type="match status" value="1"/>
</dbReference>
<protein>
    <submittedName>
        <fullName evidence="4">NADH:flavin oxidoreductase</fullName>
    </submittedName>
</protein>
<reference evidence="4 5" key="1">
    <citation type="submission" date="2013-08" db="EMBL/GenBank/DDBJ databases">
        <title>Genome of Pontibacillus chungwhensis.</title>
        <authorList>
            <person name="Wang Q."/>
            <person name="Wang G."/>
        </authorList>
    </citation>
    <scope>NUCLEOTIDE SEQUENCE [LARGE SCALE GENOMIC DNA]</scope>
    <source>
        <strain evidence="4 5">BH030062</strain>
    </source>
</reference>
<keyword evidence="1" id="KW-0285">Flavoprotein</keyword>
<organism evidence="4 5">
    <name type="scientific">Pontibacillus chungwhensis BH030062</name>
    <dbReference type="NCBI Taxonomy" id="1385513"/>
    <lineage>
        <taxon>Bacteria</taxon>
        <taxon>Bacillati</taxon>
        <taxon>Bacillota</taxon>
        <taxon>Bacilli</taxon>
        <taxon>Bacillales</taxon>
        <taxon>Bacillaceae</taxon>
        <taxon>Pontibacillus</taxon>
    </lineage>
</organism>
<dbReference type="PANTHER" id="PTHR43656">
    <property type="entry name" value="BINDING OXIDOREDUCTASE, PUTATIVE (AFU_ORTHOLOGUE AFUA_2G08260)-RELATED"/>
    <property type="match status" value="1"/>
</dbReference>
<dbReference type="PANTHER" id="PTHR43656:SF2">
    <property type="entry name" value="BINDING OXIDOREDUCTASE, PUTATIVE (AFU_ORTHOLOGUE AFUA_2G08260)-RELATED"/>
    <property type="match status" value="1"/>
</dbReference>
<dbReference type="SUPFAM" id="SSF51395">
    <property type="entry name" value="FMN-linked oxidoreductases"/>
    <property type="match status" value="1"/>
</dbReference>
<keyword evidence="5" id="KW-1185">Reference proteome</keyword>
<name>A0A0A2VAN6_9BACI</name>
<dbReference type="AlphaFoldDB" id="A0A0A2VAN6"/>
<dbReference type="Proteomes" id="UP000030153">
    <property type="component" value="Unassembled WGS sequence"/>
</dbReference>
<sequence>MSQYSTLFESGKLGNVATSNRYIVAPMTRVSAESDGRANNRMRDYYERYAKGGFGAIISEGIYIDEKHSQGYFNQPGLASDNHVDAWKPIVDTVHNHGTAFIAQLMHAGAQTQGNAYTDETIAPSAVAPKGEQLGFYGGSGPFKTPKEMTDHDFAQVQEAFALTATQAKKAGFDGVEIHGANGYLLDEFLTNYMNQRTDRYGGLEGGLTFIQEIVNAVRDAVGADFMVGIRLSQGKVADQEYRWPGGEKDAKHIFSTLGDLPLDYIHVTDGDGTASGFGEGTRSMAKAAREESNLPVMANGKLGHPGQALKAVTDEKADFVTLGTGALANPDTPNLVSNGNDLREFDAESILFPEAYIKDHELSLDIQTKK</sequence>
<dbReference type="InterPro" id="IPR001155">
    <property type="entry name" value="OxRdtase_FMN_N"/>
</dbReference>
<dbReference type="EMBL" id="AVBG01000010">
    <property type="protein sequence ID" value="KGP90750.1"/>
    <property type="molecule type" value="Genomic_DNA"/>
</dbReference>
<gene>
    <name evidence="4" type="ORF">N780_03520</name>
</gene>
<dbReference type="GO" id="GO:0010181">
    <property type="term" value="F:FMN binding"/>
    <property type="evidence" value="ECO:0007669"/>
    <property type="project" value="InterPro"/>
</dbReference>
<keyword evidence="2" id="KW-0560">Oxidoreductase</keyword>
<evidence type="ECO:0000256" key="2">
    <source>
        <dbReference type="ARBA" id="ARBA00023002"/>
    </source>
</evidence>
<dbReference type="OrthoDB" id="9772736at2"/>
<dbReference type="GO" id="GO:0016491">
    <property type="term" value="F:oxidoreductase activity"/>
    <property type="evidence" value="ECO:0007669"/>
    <property type="project" value="UniProtKB-KW"/>
</dbReference>
<evidence type="ECO:0000256" key="1">
    <source>
        <dbReference type="ARBA" id="ARBA00022630"/>
    </source>
</evidence>
<dbReference type="eggNOG" id="COG1902">
    <property type="taxonomic scope" value="Bacteria"/>
</dbReference>
<proteinExistence type="predicted"/>
<comment type="caution">
    <text evidence="4">The sequence shown here is derived from an EMBL/GenBank/DDBJ whole genome shotgun (WGS) entry which is preliminary data.</text>
</comment>
<evidence type="ECO:0000259" key="3">
    <source>
        <dbReference type="Pfam" id="PF00724"/>
    </source>
</evidence>
<dbReference type="Gene3D" id="3.20.20.70">
    <property type="entry name" value="Aldolase class I"/>
    <property type="match status" value="1"/>
</dbReference>
<dbReference type="STRING" id="1385513.N780_03520"/>